<dbReference type="EMBL" id="PHWZ01000008">
    <property type="protein sequence ID" value="TEY86449.1"/>
    <property type="molecule type" value="Genomic_DNA"/>
</dbReference>
<keyword evidence="2" id="KW-1185">Reference proteome</keyword>
<evidence type="ECO:0000313" key="1">
    <source>
        <dbReference type="EMBL" id="TEY86449.1"/>
    </source>
</evidence>
<gene>
    <name evidence="1" type="ORF">BOTCAL_0008g00230</name>
</gene>
<accession>A0A4Y8DJ12</accession>
<evidence type="ECO:0000313" key="2">
    <source>
        <dbReference type="Proteomes" id="UP000297299"/>
    </source>
</evidence>
<sequence>MQEMDHSHFQDSELLIEGPPMPRAWVYQERFLAPRTVHFTSAEMIWECGSMHQGTIPIATEREKINGSDSGA</sequence>
<comment type="caution">
    <text evidence="1">The sequence shown here is derived from an EMBL/GenBank/DDBJ whole genome shotgun (WGS) entry which is preliminary data.</text>
</comment>
<name>A0A4Y8DJ12_9HELO</name>
<dbReference type="Proteomes" id="UP000297299">
    <property type="component" value="Unassembled WGS sequence"/>
</dbReference>
<protein>
    <submittedName>
        <fullName evidence="1">Uncharacterized protein</fullName>
    </submittedName>
</protein>
<dbReference type="OrthoDB" id="5125733at2759"/>
<proteinExistence type="predicted"/>
<reference evidence="1 2" key="1">
    <citation type="submission" date="2017-11" db="EMBL/GenBank/DDBJ databases">
        <title>Comparative genomics of Botrytis spp.</title>
        <authorList>
            <person name="Valero-Jimenez C.A."/>
            <person name="Tapia P."/>
            <person name="Veloso J."/>
            <person name="Silva-Moreno E."/>
            <person name="Staats M."/>
            <person name="Valdes J.H."/>
            <person name="Van Kan J.A.L."/>
        </authorList>
    </citation>
    <scope>NUCLEOTIDE SEQUENCE [LARGE SCALE GENOMIC DNA]</scope>
    <source>
        <strain evidence="1 2">MUCL2830</strain>
    </source>
</reference>
<organism evidence="1 2">
    <name type="scientific">Botryotinia calthae</name>
    <dbReference type="NCBI Taxonomy" id="38488"/>
    <lineage>
        <taxon>Eukaryota</taxon>
        <taxon>Fungi</taxon>
        <taxon>Dikarya</taxon>
        <taxon>Ascomycota</taxon>
        <taxon>Pezizomycotina</taxon>
        <taxon>Leotiomycetes</taxon>
        <taxon>Helotiales</taxon>
        <taxon>Sclerotiniaceae</taxon>
        <taxon>Botryotinia</taxon>
    </lineage>
</organism>
<dbReference type="AlphaFoldDB" id="A0A4Y8DJ12"/>